<dbReference type="InterPro" id="IPR026444">
    <property type="entry name" value="Secre_tail"/>
</dbReference>
<dbReference type="GO" id="GO:0006508">
    <property type="term" value="P:proteolysis"/>
    <property type="evidence" value="ECO:0007669"/>
    <property type="project" value="UniProtKB-KW"/>
</dbReference>
<dbReference type="InterPro" id="IPR000834">
    <property type="entry name" value="Peptidase_M14"/>
</dbReference>
<comment type="similarity">
    <text evidence="2 12">Belongs to the peptidase M14 family.</text>
</comment>
<keyword evidence="7" id="KW-0378">Hydrolase</keyword>
<dbReference type="Proteomes" id="UP000177025">
    <property type="component" value="Unassembled WGS sequence"/>
</dbReference>
<dbReference type="PANTHER" id="PTHR11705">
    <property type="entry name" value="PROTEASE FAMILY M14 CARBOXYPEPTIDASE A,B"/>
    <property type="match status" value="1"/>
</dbReference>
<dbReference type="PANTHER" id="PTHR11705:SF143">
    <property type="entry name" value="SLL0236 PROTEIN"/>
    <property type="match status" value="1"/>
</dbReference>
<keyword evidence="5" id="KW-0479">Metal-binding</keyword>
<evidence type="ECO:0000256" key="8">
    <source>
        <dbReference type="ARBA" id="ARBA00022833"/>
    </source>
</evidence>
<dbReference type="NCBIfam" id="TIGR04183">
    <property type="entry name" value="Por_Secre_tail"/>
    <property type="match status" value="1"/>
</dbReference>
<feature type="domain" description="Peptidase M14" evidence="13">
    <location>
        <begin position="87"/>
        <end position="397"/>
    </location>
</feature>
<sequence length="747" mass="83536">MKKLFIVLIIMFISLSAQDMIVRVYADWHDLVRIDPKYNFDIAAGKSSEWFDIVVDHHDLSQITASGLPFEVTVSSLEYQKELVRGTYLSYAQINDSLRHLATNYPVICKFDSLPIRTYENRWIYGVKISDNVSIEENEPGFSIDGCHHSREWATPQAVLFFADSMLRSYASVPEIAEIINTTQIFCFPLINVDGYVYDYPGQLSWRKNREPFGGGIGADPNRNYGGSINGEIAGYWGAADEGQVSHNPATSSQIFCGQSAFSGDEIHAYTTYIRQHKITTGFSLHSYGEQVMWAWGYKAQGTSDSLLYNQKGIYMASLMQRLSGGGTYTPGQSYSNPYPTCGNTRDWVYGYNKYVAGLSALFYGSEIGTAFYQPQGDLDNISRQVFKAAKYLSGFADSLILVAEGFVPPSSIYALGSVGQNFTIGWYAYNTYDNHPVRWELVELSNSGVITDNLESGTTRWILEGFTLSTTQSHSSSHSFFSGNTSNMNTAVRTAHPYIVQAGDSLTFWCWHNLETNYDVAVAEISVNTKEWFCLADRYNGNSSGWIKKAISLTGWVGQSVYFRFRAMSDESQNNGGFYVDDIYPVNYFNTVSTVSSNITDTLYQFTDHPVGQYYFYVRGNNNACGWGDFSQLEQVDVIVGINESPEPFKVTGKPSLIIQPNPSVDHTEIILNNFAIHGDRTASLAIYDVSGRIIQKLQVQLDDHGSGSMTWSGQDKQGRAVPSGIYFVMINTDSVQVVEQIIMSR</sequence>
<proteinExistence type="inferred from homology"/>
<dbReference type="EMBL" id="MEUM01000013">
    <property type="protein sequence ID" value="OGC43644.1"/>
    <property type="molecule type" value="Genomic_DNA"/>
</dbReference>
<dbReference type="SMART" id="SM00631">
    <property type="entry name" value="Zn_pept"/>
    <property type="match status" value="1"/>
</dbReference>
<evidence type="ECO:0000256" key="7">
    <source>
        <dbReference type="ARBA" id="ARBA00022801"/>
    </source>
</evidence>
<evidence type="ECO:0000313" key="15">
    <source>
        <dbReference type="Proteomes" id="UP000177025"/>
    </source>
</evidence>
<reference evidence="14 15" key="1">
    <citation type="journal article" date="2016" name="Nat. Commun.">
        <title>Thousands of microbial genomes shed light on interconnected biogeochemical processes in an aquifer system.</title>
        <authorList>
            <person name="Anantharaman K."/>
            <person name="Brown C.T."/>
            <person name="Hug L.A."/>
            <person name="Sharon I."/>
            <person name="Castelle C.J."/>
            <person name="Probst A.J."/>
            <person name="Thomas B.C."/>
            <person name="Singh A."/>
            <person name="Wilkins M.J."/>
            <person name="Karaoz U."/>
            <person name="Brodie E.L."/>
            <person name="Williams K.H."/>
            <person name="Hubbard S.S."/>
            <person name="Banfield J.F."/>
        </authorList>
    </citation>
    <scope>NUCLEOTIDE SEQUENCE [LARGE SCALE GENOMIC DNA]</scope>
</reference>
<evidence type="ECO:0000259" key="13">
    <source>
        <dbReference type="PROSITE" id="PS52035"/>
    </source>
</evidence>
<dbReference type="AlphaFoldDB" id="A0A1F4UFE0"/>
<dbReference type="InterPro" id="IPR025965">
    <property type="entry name" value="FlgD/Vpr_Ig-like"/>
</dbReference>
<organism evidence="14 15">
    <name type="scientific">candidate division WOR-3 bacterium RBG_13_43_14</name>
    <dbReference type="NCBI Taxonomy" id="1802590"/>
    <lineage>
        <taxon>Bacteria</taxon>
        <taxon>Bacteria division WOR-3</taxon>
    </lineage>
</organism>
<evidence type="ECO:0000256" key="1">
    <source>
        <dbReference type="ARBA" id="ARBA00001947"/>
    </source>
</evidence>
<comment type="caution">
    <text evidence="12">Lacks conserved residue(s) required for the propagation of feature annotation.</text>
</comment>
<evidence type="ECO:0000256" key="5">
    <source>
        <dbReference type="ARBA" id="ARBA00022723"/>
    </source>
</evidence>
<evidence type="ECO:0000256" key="10">
    <source>
        <dbReference type="ARBA" id="ARBA00050859"/>
    </source>
</evidence>
<dbReference type="GO" id="GO:0005615">
    <property type="term" value="C:extracellular space"/>
    <property type="evidence" value="ECO:0007669"/>
    <property type="project" value="TreeGrafter"/>
</dbReference>
<dbReference type="Gene3D" id="3.40.630.10">
    <property type="entry name" value="Zn peptidases"/>
    <property type="match status" value="1"/>
</dbReference>
<dbReference type="SUPFAM" id="SSF53187">
    <property type="entry name" value="Zn-dependent exopeptidases"/>
    <property type="match status" value="1"/>
</dbReference>
<evidence type="ECO:0000256" key="3">
    <source>
        <dbReference type="ARBA" id="ARBA00022645"/>
    </source>
</evidence>
<keyword evidence="3" id="KW-0121">Carboxypeptidase</keyword>
<keyword evidence="9" id="KW-0482">Metalloprotease</keyword>
<dbReference type="GO" id="GO:0004181">
    <property type="term" value="F:metallocarboxypeptidase activity"/>
    <property type="evidence" value="ECO:0007669"/>
    <property type="project" value="InterPro"/>
</dbReference>
<evidence type="ECO:0000256" key="12">
    <source>
        <dbReference type="PROSITE-ProRule" id="PRU01379"/>
    </source>
</evidence>
<keyword evidence="6" id="KW-0732">Signal</keyword>
<dbReference type="Pfam" id="PF20773">
    <property type="entry name" value="InhA-like_MAM"/>
    <property type="match status" value="1"/>
</dbReference>
<evidence type="ECO:0000256" key="11">
    <source>
        <dbReference type="ARBA" id="ARBA00066554"/>
    </source>
</evidence>
<dbReference type="Pfam" id="PF00246">
    <property type="entry name" value="Peptidase_M14"/>
    <property type="match status" value="1"/>
</dbReference>
<name>A0A1F4UFE0_UNCW3</name>
<evidence type="ECO:0000256" key="6">
    <source>
        <dbReference type="ARBA" id="ARBA00022729"/>
    </source>
</evidence>
<dbReference type="FunFam" id="3.40.630.10:FF:000084">
    <property type="entry name" value="Carboxypeptidase B2"/>
    <property type="match status" value="1"/>
</dbReference>
<accession>A0A1F4UFE0</accession>
<protein>
    <recommendedName>
        <fullName evidence="11">carboxypeptidase T</fullName>
        <ecNumber evidence="11">3.4.17.18</ecNumber>
    </recommendedName>
</protein>
<evidence type="ECO:0000256" key="2">
    <source>
        <dbReference type="ARBA" id="ARBA00005988"/>
    </source>
</evidence>
<evidence type="ECO:0000256" key="9">
    <source>
        <dbReference type="ARBA" id="ARBA00023049"/>
    </source>
</evidence>
<keyword evidence="4" id="KW-0645">Protease</keyword>
<dbReference type="Gene3D" id="2.60.40.4070">
    <property type="match status" value="1"/>
</dbReference>
<comment type="catalytic activity">
    <reaction evidence="10">
        <text>Releases a C-terminal residue, which may be hydrophobic or positively charged.</text>
        <dbReference type="EC" id="3.4.17.18"/>
    </reaction>
</comment>
<comment type="caution">
    <text evidence="14">The sequence shown here is derived from an EMBL/GenBank/DDBJ whole genome shotgun (WGS) entry which is preliminary data.</text>
</comment>
<keyword evidence="8" id="KW-0862">Zinc</keyword>
<dbReference type="GO" id="GO:0008270">
    <property type="term" value="F:zinc ion binding"/>
    <property type="evidence" value="ECO:0007669"/>
    <property type="project" value="InterPro"/>
</dbReference>
<dbReference type="Pfam" id="PF13860">
    <property type="entry name" value="FlgD_ig"/>
    <property type="match status" value="1"/>
</dbReference>
<evidence type="ECO:0000256" key="4">
    <source>
        <dbReference type="ARBA" id="ARBA00022670"/>
    </source>
</evidence>
<dbReference type="EC" id="3.4.17.18" evidence="11"/>
<dbReference type="PROSITE" id="PS52035">
    <property type="entry name" value="PEPTIDASE_M14"/>
    <property type="match status" value="1"/>
</dbReference>
<evidence type="ECO:0000313" key="14">
    <source>
        <dbReference type="EMBL" id="OGC43644.1"/>
    </source>
</evidence>
<comment type="cofactor">
    <cofactor evidence="1">
        <name>Zn(2+)</name>
        <dbReference type="ChEBI" id="CHEBI:29105"/>
    </cofactor>
</comment>
<gene>
    <name evidence="14" type="ORF">A2Y85_02950</name>
</gene>